<evidence type="ECO:0000313" key="2">
    <source>
        <dbReference type="EMBL" id="GJE99169.1"/>
    </source>
</evidence>
<dbReference type="Proteomes" id="UP000703269">
    <property type="component" value="Unassembled WGS sequence"/>
</dbReference>
<reference evidence="2 3" key="1">
    <citation type="submission" date="2021-08" db="EMBL/GenBank/DDBJ databases">
        <title>Draft Genome Sequence of Phanerochaete sordida strain YK-624.</title>
        <authorList>
            <person name="Mori T."/>
            <person name="Dohra H."/>
            <person name="Suzuki T."/>
            <person name="Kawagishi H."/>
            <person name="Hirai H."/>
        </authorList>
    </citation>
    <scope>NUCLEOTIDE SEQUENCE [LARGE SCALE GENOMIC DNA]</scope>
    <source>
        <strain evidence="2 3">YK-624</strain>
    </source>
</reference>
<sequence>MAGEAPSVNSASTERAYSGAASEERVAGRSKRVRWKDSAVGLSEQDGVPAPAPETRLPAAAGDTRSAPPTTPQTATRSETARDRHMAELAGLRAQLLGMHQDFKLHRHLPADGVLARFRQFPCVRSRSKCLAGESFVLHCRARWR</sequence>
<feature type="region of interest" description="Disordered" evidence="1">
    <location>
        <begin position="1"/>
        <end position="84"/>
    </location>
</feature>
<dbReference type="EMBL" id="BPQB01000103">
    <property type="protein sequence ID" value="GJE99169.1"/>
    <property type="molecule type" value="Genomic_DNA"/>
</dbReference>
<evidence type="ECO:0000256" key="1">
    <source>
        <dbReference type="SAM" id="MobiDB-lite"/>
    </source>
</evidence>
<protein>
    <submittedName>
        <fullName evidence="2">Uncharacterized protein</fullName>
    </submittedName>
</protein>
<evidence type="ECO:0000313" key="3">
    <source>
        <dbReference type="Proteomes" id="UP000703269"/>
    </source>
</evidence>
<name>A0A9P3GT88_9APHY</name>
<dbReference type="AlphaFoldDB" id="A0A9P3GT88"/>
<gene>
    <name evidence="2" type="ORF">PsYK624_154160</name>
</gene>
<comment type="caution">
    <text evidence="2">The sequence shown here is derived from an EMBL/GenBank/DDBJ whole genome shotgun (WGS) entry which is preliminary data.</text>
</comment>
<accession>A0A9P3GT88</accession>
<proteinExistence type="predicted"/>
<organism evidence="2 3">
    <name type="scientific">Phanerochaete sordida</name>
    <dbReference type="NCBI Taxonomy" id="48140"/>
    <lineage>
        <taxon>Eukaryota</taxon>
        <taxon>Fungi</taxon>
        <taxon>Dikarya</taxon>
        <taxon>Basidiomycota</taxon>
        <taxon>Agaricomycotina</taxon>
        <taxon>Agaricomycetes</taxon>
        <taxon>Polyporales</taxon>
        <taxon>Phanerochaetaceae</taxon>
        <taxon>Phanerochaete</taxon>
    </lineage>
</organism>
<keyword evidence="3" id="KW-1185">Reference proteome</keyword>